<dbReference type="PROSITE" id="PS00126">
    <property type="entry name" value="PDEASE_I_1"/>
    <property type="match status" value="1"/>
</dbReference>
<dbReference type="GO" id="GO:0007165">
    <property type="term" value="P:signal transduction"/>
    <property type="evidence" value="ECO:0007669"/>
    <property type="project" value="InterPro"/>
</dbReference>
<feature type="binding site" evidence="4">
    <location>
        <position position="505"/>
    </location>
    <ligand>
        <name>AMP</name>
        <dbReference type="ChEBI" id="CHEBI:456215"/>
    </ligand>
</feature>
<dbReference type="GO" id="GO:0046872">
    <property type="term" value="F:metal ion binding"/>
    <property type="evidence" value="ECO:0007669"/>
    <property type="project" value="UniProtKB-KW"/>
</dbReference>
<dbReference type="Pfam" id="PF00233">
    <property type="entry name" value="PDEase_I"/>
    <property type="match status" value="1"/>
</dbReference>
<gene>
    <name evidence="9" type="ORF">GTHE00462_LOCUS20358</name>
</gene>
<protein>
    <recommendedName>
        <fullName evidence="6">Phosphodiesterase</fullName>
        <ecNumber evidence="6">3.1.4.-</ecNumber>
    </recommendedName>
</protein>
<dbReference type="InterPro" id="IPR023174">
    <property type="entry name" value="PDEase_CS"/>
</dbReference>
<evidence type="ECO:0000256" key="7">
    <source>
        <dbReference type="SAM" id="MobiDB-lite"/>
    </source>
</evidence>
<evidence type="ECO:0000256" key="1">
    <source>
        <dbReference type="ARBA" id="ARBA00022723"/>
    </source>
</evidence>
<dbReference type="PROSITE" id="PS51845">
    <property type="entry name" value="PDEASE_I_2"/>
    <property type="match status" value="1"/>
</dbReference>
<dbReference type="AlphaFoldDB" id="A0A7S4KYQ4"/>
<feature type="binding site" evidence="4">
    <location>
        <position position="556"/>
    </location>
    <ligand>
        <name>AMP</name>
        <dbReference type="ChEBI" id="CHEBI:456215"/>
    </ligand>
</feature>
<dbReference type="InterPro" id="IPR023088">
    <property type="entry name" value="PDEase"/>
</dbReference>
<dbReference type="PRINTS" id="PR00387">
    <property type="entry name" value="PDIESTERASE1"/>
</dbReference>
<evidence type="ECO:0000256" key="3">
    <source>
        <dbReference type="PIRSR" id="PIRSR623088-1"/>
    </source>
</evidence>
<comment type="similarity">
    <text evidence="6">Belongs to the cyclic nucleotide phosphodiesterase family.</text>
</comment>
<feature type="binding site" evidence="4">
    <location>
        <position position="369"/>
    </location>
    <ligand>
        <name>AMP</name>
        <dbReference type="ChEBI" id="CHEBI:456215"/>
    </ligand>
</feature>
<feature type="domain" description="PDEase" evidence="8">
    <location>
        <begin position="252"/>
        <end position="599"/>
    </location>
</feature>
<organism evidence="9">
    <name type="scientific">Guillardia theta</name>
    <name type="common">Cryptophyte</name>
    <name type="synonym">Cryptomonas phi</name>
    <dbReference type="NCBI Taxonomy" id="55529"/>
    <lineage>
        <taxon>Eukaryota</taxon>
        <taxon>Cryptophyceae</taxon>
        <taxon>Pyrenomonadales</taxon>
        <taxon>Geminigeraceae</taxon>
        <taxon>Guillardia</taxon>
    </lineage>
</organism>
<feature type="binding site" evidence="5">
    <location>
        <position position="505"/>
    </location>
    <ligand>
        <name>Zn(2+)</name>
        <dbReference type="ChEBI" id="CHEBI:29105"/>
        <label>1</label>
    </ligand>
</feature>
<dbReference type="InterPro" id="IPR036971">
    <property type="entry name" value="PDEase_catalytic_dom_sf"/>
</dbReference>
<keyword evidence="1 5" id="KW-0479">Metal-binding</keyword>
<feature type="region of interest" description="Disordered" evidence="7">
    <location>
        <begin position="462"/>
        <end position="488"/>
    </location>
</feature>
<feature type="binding site" evidence="5">
    <location>
        <position position="368"/>
    </location>
    <ligand>
        <name>Zn(2+)</name>
        <dbReference type="ChEBI" id="CHEBI:29105"/>
        <label>1</label>
    </ligand>
</feature>
<evidence type="ECO:0000256" key="4">
    <source>
        <dbReference type="PIRSR" id="PIRSR623088-2"/>
    </source>
</evidence>
<evidence type="ECO:0000259" key="8">
    <source>
        <dbReference type="PROSITE" id="PS51845"/>
    </source>
</evidence>
<keyword evidence="2 6" id="KW-0378">Hydrolase</keyword>
<feature type="compositionally biased region" description="Basic and acidic residues" evidence="7">
    <location>
        <begin position="179"/>
        <end position="205"/>
    </location>
</feature>
<name>A0A7S4KYQ4_GUITH</name>
<evidence type="ECO:0000256" key="5">
    <source>
        <dbReference type="PIRSR" id="PIRSR623088-3"/>
    </source>
</evidence>
<feature type="region of interest" description="Disordered" evidence="7">
    <location>
        <begin position="178"/>
        <end position="205"/>
    </location>
</feature>
<feature type="active site" description="Proton donor" evidence="3">
    <location>
        <position position="328"/>
    </location>
</feature>
<reference evidence="9" key="1">
    <citation type="submission" date="2021-01" db="EMBL/GenBank/DDBJ databases">
        <authorList>
            <person name="Corre E."/>
            <person name="Pelletier E."/>
            <person name="Niang G."/>
            <person name="Scheremetjew M."/>
            <person name="Finn R."/>
            <person name="Kale V."/>
            <person name="Holt S."/>
            <person name="Cochrane G."/>
            <person name="Meng A."/>
            <person name="Brown T."/>
            <person name="Cohen L."/>
        </authorList>
    </citation>
    <scope>NUCLEOTIDE SEQUENCE</scope>
    <source>
        <strain evidence="9">CCMP 2712</strain>
    </source>
</reference>
<feature type="binding site" evidence="5">
    <location>
        <position position="369"/>
    </location>
    <ligand>
        <name>Zn(2+)</name>
        <dbReference type="ChEBI" id="CHEBI:29105"/>
        <label>1</label>
    </ligand>
</feature>
<dbReference type="Gene3D" id="1.10.1300.10">
    <property type="entry name" value="3'5'-cyclic nucleotide phosphodiesterase, catalytic domain"/>
    <property type="match status" value="1"/>
</dbReference>
<dbReference type="SUPFAM" id="SSF109604">
    <property type="entry name" value="HD-domain/PDEase-like"/>
    <property type="match status" value="1"/>
</dbReference>
<evidence type="ECO:0000256" key="2">
    <source>
        <dbReference type="ARBA" id="ARBA00022801"/>
    </source>
</evidence>
<proteinExistence type="inferred from homology"/>
<dbReference type="GO" id="GO:0004114">
    <property type="term" value="F:3',5'-cyclic-nucleotide phosphodiesterase activity"/>
    <property type="evidence" value="ECO:0007669"/>
    <property type="project" value="InterPro"/>
</dbReference>
<dbReference type="InterPro" id="IPR002073">
    <property type="entry name" value="PDEase_catalytic_dom"/>
</dbReference>
<evidence type="ECO:0000313" key="9">
    <source>
        <dbReference type="EMBL" id="CAE2309186.1"/>
    </source>
</evidence>
<dbReference type="PANTHER" id="PTHR11347">
    <property type="entry name" value="CYCLIC NUCLEOTIDE PHOSPHODIESTERASE"/>
    <property type="match status" value="1"/>
</dbReference>
<feature type="binding site" evidence="5">
    <location>
        <position position="332"/>
    </location>
    <ligand>
        <name>Zn(2+)</name>
        <dbReference type="ChEBI" id="CHEBI:29105"/>
        <label>1</label>
    </ligand>
</feature>
<feature type="binding site" evidence="4">
    <location>
        <begin position="328"/>
        <end position="332"/>
    </location>
    <ligand>
        <name>AMP</name>
        <dbReference type="ChEBI" id="CHEBI:456215"/>
    </ligand>
</feature>
<feature type="binding site" evidence="5">
    <location>
        <position position="369"/>
    </location>
    <ligand>
        <name>Zn(2+)</name>
        <dbReference type="ChEBI" id="CHEBI:29105"/>
        <label>2</label>
    </ligand>
</feature>
<accession>A0A7S4KYQ4</accession>
<dbReference type="EC" id="3.1.4.-" evidence="6"/>
<evidence type="ECO:0000256" key="6">
    <source>
        <dbReference type="RuleBase" id="RU363067"/>
    </source>
</evidence>
<sequence>MTASDKIDLFEEVESRDNWVKEVRDDLQKCCALCSSRKFFFLYLLCSLDWMRFEMHYAELRKAEHFIEPSMILAMNHVKCSLDGIRDGDDQFHVALARDLLQIIAKDTENLYEALNLDVNVNDDDVEMKNAEHEIYSTTGRQSPETPFNFDSPAGLLGLFDDDVAGLLGVQKTENFEDLETKIEEQGDDRPSGEESRTGEELQQDAHDVAMNEASSVHATLLPPPQLLNSFGDTKLSHKMSDHLSFLERGIAELMNSSEVSECLQTIHDWNFNPFKLNEVTGGKPVQVLALFLLKTHGCVDNFALDSARLVKFLQEIESGMPKSNPYHNAIHCADVTQKMHMFISRGGIGEFMGPTDILAALLAAIIHDFEHLGLNNDILVKMGHERALLHNDKAPNENHHLAAAFRIMKRPDCNFMHSVPQLSQSKIRKLIIDMVLATDMGEHQRMVSLIRTELLHRVQKRSTPELAPSLNGPGQETSKEANGPPEVDEQSLVLMLRGAIKMCDLGHAYAELDVHVQWSQRLEDELFRQGDVERSLGLPVSYLMDRNKPGVTKSQIGFFELVVNPLAVAWVSCFPASEVILERLKANLHHWRLEEQTRT</sequence>
<comment type="cofactor">
    <cofactor evidence="6">
        <name>a divalent metal cation</name>
        <dbReference type="ChEBI" id="CHEBI:60240"/>
    </cofactor>
    <text evidence="6">Binds 2 divalent metal cations per subunit. Site 1 may preferentially bind zinc ions, while site 2 has a preference for magnesium and/or manganese ions.</text>
</comment>
<dbReference type="EMBL" id="HBKN01026227">
    <property type="protein sequence ID" value="CAE2309186.1"/>
    <property type="molecule type" value="Transcribed_RNA"/>
</dbReference>